<dbReference type="OrthoDB" id="1453845at2"/>
<dbReference type="KEGG" id="fli:Fleli_0362"/>
<protein>
    <submittedName>
        <fullName evidence="2">Uncharacterized protein</fullName>
    </submittedName>
</protein>
<keyword evidence="1" id="KW-0812">Transmembrane</keyword>
<organism evidence="2 3">
    <name type="scientific">Bernardetia litoralis (strain ATCC 23117 / DSM 6794 / NBRC 15988 / NCIMB 1366 / Fx l1 / Sio-4)</name>
    <name type="common">Flexibacter litoralis</name>
    <dbReference type="NCBI Taxonomy" id="880071"/>
    <lineage>
        <taxon>Bacteria</taxon>
        <taxon>Pseudomonadati</taxon>
        <taxon>Bacteroidota</taxon>
        <taxon>Cytophagia</taxon>
        <taxon>Cytophagales</taxon>
        <taxon>Bernardetiaceae</taxon>
        <taxon>Bernardetia</taxon>
    </lineage>
</organism>
<feature type="transmembrane region" description="Helical" evidence="1">
    <location>
        <begin position="71"/>
        <end position="88"/>
    </location>
</feature>
<keyword evidence="3" id="KW-1185">Reference proteome</keyword>
<sequence length="102" mass="12329">MIKSFFKVTFQSAVLFFTVSFLTVLYDILPNYLNLPKKRAYGINIGFPFQYYERFWLDINSPNEDWNLNNLFYDCVLFWLLMFVFVLFKNKLNLKPSRIEGK</sequence>
<evidence type="ECO:0000313" key="2">
    <source>
        <dbReference type="EMBL" id="AFM02842.1"/>
    </source>
</evidence>
<accession>I4AFV7</accession>
<evidence type="ECO:0000313" key="3">
    <source>
        <dbReference type="Proteomes" id="UP000006054"/>
    </source>
</evidence>
<reference evidence="3" key="1">
    <citation type="submission" date="2012-06" db="EMBL/GenBank/DDBJ databases">
        <title>The complete genome of Flexibacter litoralis DSM 6794.</title>
        <authorList>
            <person name="Lucas S."/>
            <person name="Copeland A."/>
            <person name="Lapidus A."/>
            <person name="Glavina del Rio T."/>
            <person name="Dalin E."/>
            <person name="Tice H."/>
            <person name="Bruce D."/>
            <person name="Goodwin L."/>
            <person name="Pitluck S."/>
            <person name="Peters L."/>
            <person name="Ovchinnikova G."/>
            <person name="Lu M."/>
            <person name="Kyrpides N."/>
            <person name="Mavromatis K."/>
            <person name="Ivanova N."/>
            <person name="Brettin T."/>
            <person name="Detter J.C."/>
            <person name="Han C."/>
            <person name="Larimer F."/>
            <person name="Land M."/>
            <person name="Hauser L."/>
            <person name="Markowitz V."/>
            <person name="Cheng J.-F."/>
            <person name="Hugenholtz P."/>
            <person name="Woyke T."/>
            <person name="Wu D."/>
            <person name="Spring S."/>
            <person name="Lang E."/>
            <person name="Kopitz M."/>
            <person name="Brambilla E."/>
            <person name="Klenk H.-P."/>
            <person name="Eisen J.A."/>
        </authorList>
    </citation>
    <scope>NUCLEOTIDE SEQUENCE [LARGE SCALE GENOMIC DNA]</scope>
    <source>
        <strain evidence="3">ATCC 23117 / DSM 6794 / NBRC 15988 / NCIMB 1366 / Sio-4</strain>
    </source>
</reference>
<gene>
    <name evidence="2" type="ordered locus">Fleli_0362</name>
</gene>
<dbReference type="HOGENOM" id="CLU_2273234_0_0_10"/>
<dbReference type="AlphaFoldDB" id="I4AFV7"/>
<dbReference type="EMBL" id="CP003345">
    <property type="protein sequence ID" value="AFM02842.1"/>
    <property type="molecule type" value="Genomic_DNA"/>
</dbReference>
<evidence type="ECO:0000256" key="1">
    <source>
        <dbReference type="SAM" id="Phobius"/>
    </source>
</evidence>
<keyword evidence="1" id="KW-1133">Transmembrane helix</keyword>
<keyword evidence="1" id="KW-0472">Membrane</keyword>
<dbReference type="RefSeq" id="WP_014796304.1">
    <property type="nucleotide sequence ID" value="NC_018018.1"/>
</dbReference>
<feature type="transmembrane region" description="Helical" evidence="1">
    <location>
        <begin position="12"/>
        <end position="29"/>
    </location>
</feature>
<dbReference type="Proteomes" id="UP000006054">
    <property type="component" value="Chromosome"/>
</dbReference>
<name>I4AFV7_BERLS</name>
<proteinExistence type="predicted"/>